<keyword evidence="2" id="KW-1185">Reference proteome</keyword>
<gene>
    <name evidence="1" type="ORF">C1752_08272</name>
</gene>
<dbReference type="OrthoDB" id="571963at2"/>
<accession>A0A2W1JA40</accession>
<sequence>MHARIAQPQTPQDYVLTKINHIYDRNRKLRLAKRHQVILRHRRRLVRARAKFKQELDRALHPKTQQGLGVAVSLDERYLTQPGFIAYFEFEGHCWMLALQQKSWHSEWFFKREDQSSVTRCSSRTLEAALCYALGQSRHQAA</sequence>
<proteinExistence type="predicted"/>
<organism evidence="1 2">
    <name type="scientific">Acaryochloris thomasi RCC1774</name>
    <dbReference type="NCBI Taxonomy" id="1764569"/>
    <lineage>
        <taxon>Bacteria</taxon>
        <taxon>Bacillati</taxon>
        <taxon>Cyanobacteriota</taxon>
        <taxon>Cyanophyceae</taxon>
        <taxon>Acaryochloridales</taxon>
        <taxon>Acaryochloridaceae</taxon>
        <taxon>Acaryochloris</taxon>
        <taxon>Acaryochloris thomasi</taxon>
    </lineage>
</organism>
<dbReference type="Proteomes" id="UP000248857">
    <property type="component" value="Unassembled WGS sequence"/>
</dbReference>
<evidence type="ECO:0000313" key="2">
    <source>
        <dbReference type="Proteomes" id="UP000248857"/>
    </source>
</evidence>
<dbReference type="RefSeq" id="WP_110988396.1">
    <property type="nucleotide sequence ID" value="NZ_CAWNWM010000022.1"/>
</dbReference>
<comment type="caution">
    <text evidence="1">The sequence shown here is derived from an EMBL/GenBank/DDBJ whole genome shotgun (WGS) entry which is preliminary data.</text>
</comment>
<dbReference type="EMBL" id="PQWO01000022">
    <property type="protein sequence ID" value="PZD71069.1"/>
    <property type="molecule type" value="Genomic_DNA"/>
</dbReference>
<evidence type="ECO:0000313" key="1">
    <source>
        <dbReference type="EMBL" id="PZD71069.1"/>
    </source>
</evidence>
<dbReference type="AlphaFoldDB" id="A0A2W1JA40"/>
<name>A0A2W1JA40_9CYAN</name>
<reference evidence="1 2" key="1">
    <citation type="journal article" date="2018" name="Sci. Rep.">
        <title>A novel species of the marine cyanobacterium Acaryochloris with a unique pigment content and lifestyle.</title>
        <authorList>
            <person name="Partensky F."/>
            <person name="Six C."/>
            <person name="Ratin M."/>
            <person name="Garczarek L."/>
            <person name="Vaulot D."/>
            <person name="Probert I."/>
            <person name="Calteau A."/>
            <person name="Gourvil P."/>
            <person name="Marie D."/>
            <person name="Grebert T."/>
            <person name="Bouchier C."/>
            <person name="Le Panse S."/>
            <person name="Gachenot M."/>
            <person name="Rodriguez F."/>
            <person name="Garrido J.L."/>
        </authorList>
    </citation>
    <scope>NUCLEOTIDE SEQUENCE [LARGE SCALE GENOMIC DNA]</scope>
    <source>
        <strain evidence="1 2">RCC1774</strain>
    </source>
</reference>
<protein>
    <submittedName>
        <fullName evidence="1">Uncharacterized protein</fullName>
    </submittedName>
</protein>